<feature type="region of interest" description="Disordered" evidence="2">
    <location>
        <begin position="1"/>
        <end position="30"/>
    </location>
</feature>
<dbReference type="Pfam" id="PF02575">
    <property type="entry name" value="YbaB_DNA_bd"/>
    <property type="match status" value="1"/>
</dbReference>
<dbReference type="OrthoDB" id="3737163at2"/>
<dbReference type="AlphaFoldDB" id="A0A542ZQN4"/>
<reference evidence="3 4" key="1">
    <citation type="submission" date="2019-06" db="EMBL/GenBank/DDBJ databases">
        <title>Sequencing the genomes of 1000 actinobacteria strains.</title>
        <authorList>
            <person name="Klenk H.-P."/>
        </authorList>
    </citation>
    <scope>NUCLEOTIDE SEQUENCE [LARGE SCALE GENOMIC DNA]</scope>
    <source>
        <strain evidence="3 4">DSM 8251</strain>
    </source>
</reference>
<organism evidence="3 4">
    <name type="scientific">Propioniferax innocua</name>
    <dbReference type="NCBI Taxonomy" id="1753"/>
    <lineage>
        <taxon>Bacteria</taxon>
        <taxon>Bacillati</taxon>
        <taxon>Actinomycetota</taxon>
        <taxon>Actinomycetes</taxon>
        <taxon>Propionibacteriales</taxon>
        <taxon>Propionibacteriaceae</taxon>
        <taxon>Propioniferax</taxon>
    </lineage>
</organism>
<dbReference type="InterPro" id="IPR004401">
    <property type="entry name" value="YbaB/EbfC"/>
</dbReference>
<feature type="compositionally biased region" description="Polar residues" evidence="2">
    <location>
        <begin position="1"/>
        <end position="14"/>
    </location>
</feature>
<sequence length="147" mass="15691">MTQALRDSAATLTDPSDRPEGSAAQAAGKPLERVDVSVDASSGHGDVRVTVRNARLTSCVITDSALTLDAEAIGNLVCEAVNAAMVDYEAKTIEAFQAQQGTDMAEVQRQLDAASREAERGMQEYLDQLRALVDKTKTRTSHAPKNS</sequence>
<proteinExistence type="predicted"/>
<gene>
    <name evidence="3" type="ORF">FB460_0458</name>
</gene>
<evidence type="ECO:0000313" key="4">
    <source>
        <dbReference type="Proteomes" id="UP000316196"/>
    </source>
</evidence>
<dbReference type="InterPro" id="IPR036894">
    <property type="entry name" value="YbaB-like_sf"/>
</dbReference>
<dbReference type="GO" id="GO:0003677">
    <property type="term" value="F:DNA binding"/>
    <property type="evidence" value="ECO:0007669"/>
    <property type="project" value="UniProtKB-KW"/>
</dbReference>
<evidence type="ECO:0000256" key="2">
    <source>
        <dbReference type="SAM" id="MobiDB-lite"/>
    </source>
</evidence>
<evidence type="ECO:0000256" key="1">
    <source>
        <dbReference type="SAM" id="Coils"/>
    </source>
</evidence>
<keyword evidence="1" id="KW-0175">Coiled coil</keyword>
<dbReference type="RefSeq" id="WP_142092488.1">
    <property type="nucleotide sequence ID" value="NZ_BAAAMD010000001.1"/>
</dbReference>
<dbReference type="Proteomes" id="UP000316196">
    <property type="component" value="Unassembled WGS sequence"/>
</dbReference>
<keyword evidence="4" id="KW-1185">Reference proteome</keyword>
<keyword evidence="3" id="KW-0238">DNA-binding</keyword>
<accession>A0A542ZQN4</accession>
<comment type="caution">
    <text evidence="3">The sequence shown here is derived from an EMBL/GenBank/DDBJ whole genome shotgun (WGS) entry which is preliminary data.</text>
</comment>
<protein>
    <submittedName>
        <fullName evidence="3">YbaB/EbfC DNA-binding family protein</fullName>
    </submittedName>
</protein>
<name>A0A542ZQN4_9ACTN</name>
<evidence type="ECO:0000313" key="3">
    <source>
        <dbReference type="EMBL" id="TQL62673.1"/>
    </source>
</evidence>
<dbReference type="EMBL" id="VFOR01000001">
    <property type="protein sequence ID" value="TQL62673.1"/>
    <property type="molecule type" value="Genomic_DNA"/>
</dbReference>
<dbReference type="SUPFAM" id="SSF82607">
    <property type="entry name" value="YbaB-like"/>
    <property type="match status" value="1"/>
</dbReference>
<feature type="coiled-coil region" evidence="1">
    <location>
        <begin position="104"/>
        <end position="135"/>
    </location>
</feature>
<dbReference type="Gene3D" id="3.30.1310.10">
    <property type="entry name" value="Nucleoid-associated protein YbaB-like domain"/>
    <property type="match status" value="1"/>
</dbReference>